<dbReference type="RefSeq" id="XP_017787314.1">
    <property type="nucleotide sequence ID" value="XM_017931825.1"/>
</dbReference>
<organism evidence="7 9">
    <name type="scientific">Nicrophorus vespilloides</name>
    <name type="common">Boreal carrion beetle</name>
    <dbReference type="NCBI Taxonomy" id="110193"/>
    <lineage>
        <taxon>Eukaryota</taxon>
        <taxon>Metazoa</taxon>
        <taxon>Ecdysozoa</taxon>
        <taxon>Arthropoda</taxon>
        <taxon>Hexapoda</taxon>
        <taxon>Insecta</taxon>
        <taxon>Pterygota</taxon>
        <taxon>Neoptera</taxon>
        <taxon>Endopterygota</taxon>
        <taxon>Coleoptera</taxon>
        <taxon>Polyphaga</taxon>
        <taxon>Staphyliniformia</taxon>
        <taxon>Silphidae</taxon>
        <taxon>Nicrophorinae</taxon>
        <taxon>Nicrophorus</taxon>
    </lineage>
</organism>
<evidence type="ECO:0000256" key="1">
    <source>
        <dbReference type="ARBA" id="ARBA00004141"/>
    </source>
</evidence>
<evidence type="ECO:0000259" key="6">
    <source>
        <dbReference type="PROSITE" id="PS50850"/>
    </source>
</evidence>
<name>A0ABM1NKG5_NICVS</name>
<feature type="transmembrane region" description="Helical" evidence="5">
    <location>
        <begin position="456"/>
        <end position="474"/>
    </location>
</feature>
<dbReference type="PANTHER" id="PTHR24064">
    <property type="entry name" value="SOLUTE CARRIER FAMILY 22 MEMBER"/>
    <property type="match status" value="1"/>
</dbReference>
<reference evidence="8 9" key="1">
    <citation type="submission" date="2025-05" db="UniProtKB">
        <authorList>
            <consortium name="RefSeq"/>
        </authorList>
    </citation>
    <scope>IDENTIFICATION</scope>
    <source>
        <tissue evidence="8 9">Whole Larva</tissue>
    </source>
</reference>
<evidence type="ECO:0000256" key="3">
    <source>
        <dbReference type="ARBA" id="ARBA00022989"/>
    </source>
</evidence>
<proteinExistence type="predicted"/>
<keyword evidence="2 5" id="KW-0812">Transmembrane</keyword>
<feature type="transmembrane region" description="Helical" evidence="5">
    <location>
        <begin position="222"/>
        <end position="241"/>
    </location>
</feature>
<dbReference type="InterPro" id="IPR020846">
    <property type="entry name" value="MFS_dom"/>
</dbReference>
<gene>
    <name evidence="8 9" type="primary">LOC108570019</name>
</gene>
<dbReference type="Proteomes" id="UP000695000">
    <property type="component" value="Unplaced"/>
</dbReference>
<evidence type="ECO:0000313" key="8">
    <source>
        <dbReference type="RefSeq" id="XP_017787314.1"/>
    </source>
</evidence>
<evidence type="ECO:0000313" key="9">
    <source>
        <dbReference type="RefSeq" id="XP_017787315.1"/>
    </source>
</evidence>
<feature type="transmembrane region" description="Helical" evidence="5">
    <location>
        <begin position="388"/>
        <end position="409"/>
    </location>
</feature>
<protein>
    <submittedName>
        <fullName evidence="8 9">Organic cation transporter 1-like isoform X1</fullName>
    </submittedName>
</protein>
<keyword evidence="3 5" id="KW-1133">Transmembrane helix</keyword>
<dbReference type="InterPro" id="IPR036259">
    <property type="entry name" value="MFS_trans_sf"/>
</dbReference>
<feature type="transmembrane region" description="Helical" evidence="5">
    <location>
        <begin position="127"/>
        <end position="149"/>
    </location>
</feature>
<feature type="transmembrane region" description="Helical" evidence="5">
    <location>
        <begin position="247"/>
        <end position="267"/>
    </location>
</feature>
<feature type="transmembrane region" description="Helical" evidence="5">
    <location>
        <begin position="480"/>
        <end position="499"/>
    </location>
</feature>
<dbReference type="PROSITE" id="PS50850">
    <property type="entry name" value="MFS"/>
    <property type="match status" value="1"/>
</dbReference>
<feature type="domain" description="Major facilitator superfamily (MFS) profile" evidence="6">
    <location>
        <begin position="27"/>
        <end position="504"/>
    </location>
</feature>
<dbReference type="Pfam" id="PF00083">
    <property type="entry name" value="Sugar_tr"/>
    <property type="match status" value="1"/>
</dbReference>
<keyword evidence="4 5" id="KW-0472">Membrane</keyword>
<feature type="transmembrane region" description="Helical" evidence="5">
    <location>
        <begin position="415"/>
        <end position="435"/>
    </location>
</feature>
<evidence type="ECO:0000256" key="5">
    <source>
        <dbReference type="SAM" id="Phobius"/>
    </source>
</evidence>
<sequence>MDKDAKGIDSIIASVGNEGKFQYRFYILFNILLPIVAAMADQNFINALAIPNHWCFVPGREFTNYTLKEWKQLHLPEEYNSVGVLGFSKCKMFNGSSEVIKCQHGWEFDKTWYELTIPMQESWVCDYGLYVTNTFIFSKLGEVIGTFIFGQLADTIGRKPVFFMSVVTLVVGRMLLIVTSFSTLLFFLTMCFGSFSTNSVLQSPMVTGLEISKTERRARIAMIHNIGGTIGFCFLPLVMWWLNDWRFFMSLTTLPCILFMFTVKLFIESPRWLASKGKTEKCVKELGKIAKANGKALPENVAYDISNLPKQEEKVYGVLSLFSSWRLAKNTLLLASGRSTITLIFYTLTFNVTNLEGNPFLNFFWLGVAELPAWFIGKYASDKFGRRWTNMASFSAIFLGCLLILIIIHDETKQYAVSSICVFLKFGIAFAAYVVNLQSMEIYPTCVRQIGISFNGIVANAVGILAPYIVFLGIEIDASYPYALSAVLGFFGILYGLFLPETLNRKLPETLGEAAAFGGNQNFFGEEKIRETIDQCD</sequence>
<comment type="subcellular location">
    <subcellularLocation>
        <location evidence="1">Membrane</location>
        <topology evidence="1">Multi-pass membrane protein</topology>
    </subcellularLocation>
</comment>
<evidence type="ECO:0000313" key="7">
    <source>
        <dbReference type="Proteomes" id="UP000695000"/>
    </source>
</evidence>
<keyword evidence="7" id="KW-1185">Reference proteome</keyword>
<accession>A0ABM1NKG5</accession>
<dbReference type="RefSeq" id="XP_017787315.1">
    <property type="nucleotide sequence ID" value="XM_017931826.1"/>
</dbReference>
<dbReference type="GeneID" id="108570019"/>
<dbReference type="SUPFAM" id="SSF103473">
    <property type="entry name" value="MFS general substrate transporter"/>
    <property type="match status" value="1"/>
</dbReference>
<evidence type="ECO:0000256" key="4">
    <source>
        <dbReference type="ARBA" id="ARBA00023136"/>
    </source>
</evidence>
<evidence type="ECO:0000256" key="2">
    <source>
        <dbReference type="ARBA" id="ARBA00022692"/>
    </source>
</evidence>
<feature type="transmembrane region" description="Helical" evidence="5">
    <location>
        <begin position="161"/>
        <end position="178"/>
    </location>
</feature>
<dbReference type="Gene3D" id="1.20.1250.20">
    <property type="entry name" value="MFS general substrate transporter like domains"/>
    <property type="match status" value="1"/>
</dbReference>
<dbReference type="InterPro" id="IPR005828">
    <property type="entry name" value="MFS_sugar_transport-like"/>
</dbReference>